<dbReference type="Gene3D" id="1.20.120.450">
    <property type="entry name" value="dinb family like domain"/>
    <property type="match status" value="1"/>
</dbReference>
<dbReference type="SUPFAM" id="SSF109854">
    <property type="entry name" value="DinB/YfiT-like putative metalloenzymes"/>
    <property type="match status" value="1"/>
</dbReference>
<dbReference type="RefSeq" id="WP_376810630.1">
    <property type="nucleotide sequence ID" value="NZ_JBHTAC010000070.1"/>
</dbReference>
<proteinExistence type="predicted"/>
<sequence length="172" mass="18956">MNVDGLLVELFDRIPEMVHEAVDGLTAEQLHWAPTPGANSIGWLVWHLTRIQDDHVADLLGEDQLWATGPWAARLGLRANPGDTGYGHTAKQVAAVRPDGPEVLVEYFDAVSARTRDLLRGLKPKDLDRIVDERWDPPVSMGVRLVSVAVDDVAHAGQAAYVRGLLLRMAKR</sequence>
<gene>
    <name evidence="2" type="ORF">ACFQO7_36235</name>
</gene>
<keyword evidence="3" id="KW-1185">Reference proteome</keyword>
<dbReference type="Pfam" id="PF12867">
    <property type="entry name" value="DinB_2"/>
    <property type="match status" value="1"/>
</dbReference>
<dbReference type="InterPro" id="IPR024775">
    <property type="entry name" value="DinB-like"/>
</dbReference>
<organism evidence="2 3">
    <name type="scientific">Catellatospora aurea</name>
    <dbReference type="NCBI Taxonomy" id="1337874"/>
    <lineage>
        <taxon>Bacteria</taxon>
        <taxon>Bacillati</taxon>
        <taxon>Actinomycetota</taxon>
        <taxon>Actinomycetes</taxon>
        <taxon>Micromonosporales</taxon>
        <taxon>Micromonosporaceae</taxon>
        <taxon>Catellatospora</taxon>
    </lineage>
</organism>
<evidence type="ECO:0000259" key="1">
    <source>
        <dbReference type="Pfam" id="PF12867"/>
    </source>
</evidence>
<protein>
    <submittedName>
        <fullName evidence="2">DinB family protein</fullName>
    </submittedName>
</protein>
<dbReference type="Proteomes" id="UP001596392">
    <property type="component" value="Unassembled WGS sequence"/>
</dbReference>
<accession>A0ABW2H9D3</accession>
<comment type="caution">
    <text evidence="2">The sequence shown here is derived from an EMBL/GenBank/DDBJ whole genome shotgun (WGS) entry which is preliminary data.</text>
</comment>
<feature type="domain" description="DinB-like" evidence="1">
    <location>
        <begin position="11"/>
        <end position="158"/>
    </location>
</feature>
<name>A0ABW2H9D3_9ACTN</name>
<dbReference type="NCBIfam" id="NF047843">
    <property type="entry name" value="MST_Rv0443"/>
    <property type="match status" value="1"/>
</dbReference>
<evidence type="ECO:0000313" key="2">
    <source>
        <dbReference type="EMBL" id="MFC7247944.1"/>
    </source>
</evidence>
<evidence type="ECO:0000313" key="3">
    <source>
        <dbReference type="Proteomes" id="UP001596392"/>
    </source>
</evidence>
<reference evidence="3" key="1">
    <citation type="journal article" date="2019" name="Int. J. Syst. Evol. Microbiol.">
        <title>The Global Catalogue of Microorganisms (GCM) 10K type strain sequencing project: providing services to taxonomists for standard genome sequencing and annotation.</title>
        <authorList>
            <consortium name="The Broad Institute Genomics Platform"/>
            <consortium name="The Broad Institute Genome Sequencing Center for Infectious Disease"/>
            <person name="Wu L."/>
            <person name="Ma J."/>
        </authorList>
    </citation>
    <scope>NUCLEOTIDE SEQUENCE [LARGE SCALE GENOMIC DNA]</scope>
    <source>
        <strain evidence="3">CGMCC 1.9106</strain>
    </source>
</reference>
<dbReference type="InterPro" id="IPR034660">
    <property type="entry name" value="DinB/YfiT-like"/>
</dbReference>
<dbReference type="EMBL" id="JBHTAC010000070">
    <property type="protein sequence ID" value="MFC7247944.1"/>
    <property type="molecule type" value="Genomic_DNA"/>
</dbReference>